<dbReference type="EMBL" id="ABCS01000094">
    <property type="protein sequence ID" value="EDM75367.1"/>
    <property type="molecule type" value="Genomic_DNA"/>
</dbReference>
<dbReference type="Gene3D" id="3.10.129.10">
    <property type="entry name" value="Hotdog Thioesterase"/>
    <property type="match status" value="1"/>
</dbReference>
<feature type="domain" description="MaoC-like" evidence="2">
    <location>
        <begin position="210"/>
        <end position="278"/>
    </location>
</feature>
<feature type="region of interest" description="Disordered" evidence="1">
    <location>
        <begin position="169"/>
        <end position="191"/>
    </location>
</feature>
<evidence type="ECO:0000259" key="2">
    <source>
        <dbReference type="Pfam" id="PF01575"/>
    </source>
</evidence>
<comment type="caution">
    <text evidence="3">The sequence shown here is derived from an EMBL/GenBank/DDBJ whole genome shotgun (WGS) entry which is preliminary data.</text>
</comment>
<dbReference type="eggNOG" id="COG2030">
    <property type="taxonomic scope" value="Bacteria"/>
</dbReference>
<dbReference type="RefSeq" id="WP_006975485.1">
    <property type="nucleotide sequence ID" value="NZ_ABCS01000094.1"/>
</dbReference>
<dbReference type="CDD" id="cd03441">
    <property type="entry name" value="R_hydratase_like"/>
    <property type="match status" value="1"/>
</dbReference>
<accession>A6GFJ5</accession>
<evidence type="ECO:0000256" key="1">
    <source>
        <dbReference type="SAM" id="MobiDB-lite"/>
    </source>
</evidence>
<organism evidence="3 4">
    <name type="scientific">Plesiocystis pacifica SIR-1</name>
    <dbReference type="NCBI Taxonomy" id="391625"/>
    <lineage>
        <taxon>Bacteria</taxon>
        <taxon>Pseudomonadati</taxon>
        <taxon>Myxococcota</taxon>
        <taxon>Polyangia</taxon>
        <taxon>Nannocystales</taxon>
        <taxon>Nannocystaceae</taxon>
        <taxon>Plesiocystis</taxon>
    </lineage>
</organism>
<dbReference type="AlphaFoldDB" id="A6GFJ5"/>
<keyword evidence="4" id="KW-1185">Reference proteome</keyword>
<protein>
    <submittedName>
        <fullName evidence="3">Putative (R)-specific enoyl-CoA hydratase, MaoC-like protein</fullName>
    </submittedName>
</protein>
<dbReference type="STRING" id="391625.PPSIR1_15350"/>
<dbReference type="InterPro" id="IPR002539">
    <property type="entry name" value="MaoC-like_dom"/>
</dbReference>
<dbReference type="OrthoDB" id="6703795at2"/>
<dbReference type="PANTHER" id="PTHR43841">
    <property type="entry name" value="3-HYDROXYACYL-THIOESTER DEHYDRATASE HTDX-RELATED"/>
    <property type="match status" value="1"/>
</dbReference>
<gene>
    <name evidence="3" type="ORF">PPSIR1_15350</name>
</gene>
<proteinExistence type="predicted"/>
<dbReference type="Proteomes" id="UP000005801">
    <property type="component" value="Unassembled WGS sequence"/>
</dbReference>
<dbReference type="PANTHER" id="PTHR43841:SF1">
    <property type="entry name" value="3-HYDROXYACYL-THIOESTER DEHYDRATASE X"/>
    <property type="match status" value="1"/>
</dbReference>
<evidence type="ECO:0000313" key="4">
    <source>
        <dbReference type="Proteomes" id="UP000005801"/>
    </source>
</evidence>
<dbReference type="InterPro" id="IPR029069">
    <property type="entry name" value="HotDog_dom_sf"/>
</dbReference>
<reference evidence="3 4" key="1">
    <citation type="submission" date="2007-06" db="EMBL/GenBank/DDBJ databases">
        <authorList>
            <person name="Shimkets L."/>
            <person name="Ferriera S."/>
            <person name="Johnson J."/>
            <person name="Kravitz S."/>
            <person name="Beeson K."/>
            <person name="Sutton G."/>
            <person name="Rogers Y.-H."/>
            <person name="Friedman R."/>
            <person name="Frazier M."/>
            <person name="Venter J.C."/>
        </authorList>
    </citation>
    <scope>NUCLEOTIDE SEQUENCE [LARGE SCALE GENOMIC DNA]</scope>
    <source>
        <strain evidence="3 4">SIR-1</strain>
    </source>
</reference>
<sequence>MALPTKHIRSQGPVLATLGQTALEALRRQLTGKVPSGVGPLPGPEITAEIGPRPKALIKDYVRFCGGDPSSYKHHVPAHLWPQWGFPLAAKTLEGIPYPLFKVLNGGCRVEVNAPLPIDEPLQIRAQLVNIDDNGRRAVLEQRVVTSTPSAPDALITTLFAIVPLGSGKKKGEGGSNGAPKPKKKKKPVERVPLDATELARWKIPANAGLSFAMLTGDFNPVHWIPPYAKAFGFRNTILHGFATMAKSWEGLVRSRFAGNPQGLGSFDVQFTKPLVLPAKAGLYLRPNPGEGAGEGAGEGEGDRVWVGPAHGGSAYLAGTVKGPG</sequence>
<name>A6GFJ5_9BACT</name>
<evidence type="ECO:0000313" key="3">
    <source>
        <dbReference type="EMBL" id="EDM75367.1"/>
    </source>
</evidence>
<dbReference type="Pfam" id="PF01575">
    <property type="entry name" value="MaoC_dehydratas"/>
    <property type="match status" value="1"/>
</dbReference>
<dbReference type="SUPFAM" id="SSF54637">
    <property type="entry name" value="Thioesterase/thiol ester dehydrase-isomerase"/>
    <property type="match status" value="2"/>
</dbReference>